<proteinExistence type="predicted"/>
<dbReference type="EMBL" id="CP016359">
    <property type="protein sequence ID" value="APU68510.1"/>
    <property type="molecule type" value="Genomic_DNA"/>
</dbReference>
<accession>A0A1L7I4H9</accession>
<keyword evidence="2" id="KW-1185">Reference proteome</keyword>
<gene>
    <name evidence="1" type="ORF">GRFL_1786</name>
</gene>
<dbReference type="STRING" id="1229726.GRFL_1786"/>
<evidence type="ECO:0000313" key="1">
    <source>
        <dbReference type="EMBL" id="APU68510.1"/>
    </source>
</evidence>
<evidence type="ECO:0000313" key="2">
    <source>
        <dbReference type="Proteomes" id="UP000186230"/>
    </source>
</evidence>
<protein>
    <submittedName>
        <fullName evidence="1">Uncharacterized protein</fullName>
    </submittedName>
</protein>
<dbReference type="KEGG" id="gfl:GRFL_1786"/>
<name>A0A1L7I4H9_9FLAO</name>
<sequence>MQKDFEKELLENFSAYVGRNNLKLASETSGLILPARIPISPDKKLLNELKIGAESFDYLINIHTNMASDDIGSMQIGNLSSSDRNSVSVSLEIIDLNVPGSIYIQEVYSVLQAYKDTKDFSFAVTAEKMMDKSFKKILSRIEKNYID</sequence>
<organism evidence="1 2">
    <name type="scientific">Christiangramia flava JLT2011</name>
    <dbReference type="NCBI Taxonomy" id="1229726"/>
    <lineage>
        <taxon>Bacteria</taxon>
        <taxon>Pseudomonadati</taxon>
        <taxon>Bacteroidota</taxon>
        <taxon>Flavobacteriia</taxon>
        <taxon>Flavobacteriales</taxon>
        <taxon>Flavobacteriaceae</taxon>
        <taxon>Christiangramia</taxon>
    </lineage>
</organism>
<dbReference type="Proteomes" id="UP000186230">
    <property type="component" value="Chromosome"/>
</dbReference>
<reference evidence="1 2" key="1">
    <citation type="submission" date="2016-07" db="EMBL/GenBank/DDBJ databases">
        <title>Multi-omics approach to identify versatile polysaccharide utilization systems of a marine flavobacterium Gramella flava.</title>
        <authorList>
            <person name="Tang K."/>
        </authorList>
    </citation>
    <scope>NUCLEOTIDE SEQUENCE [LARGE SCALE GENOMIC DNA]</scope>
    <source>
        <strain evidence="1 2">JLT2011</strain>
    </source>
</reference>
<dbReference type="AlphaFoldDB" id="A0A1L7I4H9"/>